<keyword evidence="3" id="KW-1185">Reference proteome</keyword>
<dbReference type="InParanoid" id="A0A5C3PLQ3"/>
<protein>
    <submittedName>
        <fullName evidence="2">Uncharacterized protein</fullName>
    </submittedName>
</protein>
<feature type="region of interest" description="Disordered" evidence="1">
    <location>
        <begin position="43"/>
        <end position="63"/>
    </location>
</feature>
<evidence type="ECO:0000256" key="1">
    <source>
        <dbReference type="SAM" id="MobiDB-lite"/>
    </source>
</evidence>
<reference evidence="2 3" key="1">
    <citation type="journal article" date="2019" name="Nat. Ecol. Evol.">
        <title>Megaphylogeny resolves global patterns of mushroom evolution.</title>
        <authorList>
            <person name="Varga T."/>
            <person name="Krizsan K."/>
            <person name="Foldi C."/>
            <person name="Dima B."/>
            <person name="Sanchez-Garcia M."/>
            <person name="Sanchez-Ramirez S."/>
            <person name="Szollosi G.J."/>
            <person name="Szarkandi J.G."/>
            <person name="Papp V."/>
            <person name="Albert L."/>
            <person name="Andreopoulos W."/>
            <person name="Angelini C."/>
            <person name="Antonin V."/>
            <person name="Barry K.W."/>
            <person name="Bougher N.L."/>
            <person name="Buchanan P."/>
            <person name="Buyck B."/>
            <person name="Bense V."/>
            <person name="Catcheside P."/>
            <person name="Chovatia M."/>
            <person name="Cooper J."/>
            <person name="Damon W."/>
            <person name="Desjardin D."/>
            <person name="Finy P."/>
            <person name="Geml J."/>
            <person name="Haridas S."/>
            <person name="Hughes K."/>
            <person name="Justo A."/>
            <person name="Karasinski D."/>
            <person name="Kautmanova I."/>
            <person name="Kiss B."/>
            <person name="Kocsube S."/>
            <person name="Kotiranta H."/>
            <person name="LaButti K.M."/>
            <person name="Lechner B.E."/>
            <person name="Liimatainen K."/>
            <person name="Lipzen A."/>
            <person name="Lukacs Z."/>
            <person name="Mihaltcheva S."/>
            <person name="Morgado L.N."/>
            <person name="Niskanen T."/>
            <person name="Noordeloos M.E."/>
            <person name="Ohm R.A."/>
            <person name="Ortiz-Santana B."/>
            <person name="Ovrebo C."/>
            <person name="Racz N."/>
            <person name="Riley R."/>
            <person name="Savchenko A."/>
            <person name="Shiryaev A."/>
            <person name="Soop K."/>
            <person name="Spirin V."/>
            <person name="Szebenyi C."/>
            <person name="Tomsovsky M."/>
            <person name="Tulloss R.E."/>
            <person name="Uehling J."/>
            <person name="Grigoriev I.V."/>
            <person name="Vagvolgyi C."/>
            <person name="Papp T."/>
            <person name="Martin F.M."/>
            <person name="Miettinen O."/>
            <person name="Hibbett D.S."/>
            <person name="Nagy L.G."/>
        </authorList>
    </citation>
    <scope>NUCLEOTIDE SEQUENCE [LARGE SCALE GENOMIC DNA]</scope>
    <source>
        <strain evidence="2 3">HHB13444</strain>
    </source>
</reference>
<name>A0A5C3PLQ3_9APHY</name>
<gene>
    <name evidence="2" type="ORF">K466DRAFT_370998</name>
</gene>
<dbReference type="EMBL" id="ML211039">
    <property type="protein sequence ID" value="TFK90685.1"/>
    <property type="molecule type" value="Genomic_DNA"/>
</dbReference>
<organism evidence="2 3">
    <name type="scientific">Polyporus arcularius HHB13444</name>
    <dbReference type="NCBI Taxonomy" id="1314778"/>
    <lineage>
        <taxon>Eukaryota</taxon>
        <taxon>Fungi</taxon>
        <taxon>Dikarya</taxon>
        <taxon>Basidiomycota</taxon>
        <taxon>Agaricomycotina</taxon>
        <taxon>Agaricomycetes</taxon>
        <taxon>Polyporales</taxon>
        <taxon>Polyporaceae</taxon>
        <taxon>Polyporus</taxon>
    </lineage>
</organism>
<accession>A0A5C3PLQ3</accession>
<evidence type="ECO:0000313" key="2">
    <source>
        <dbReference type="EMBL" id="TFK90685.1"/>
    </source>
</evidence>
<dbReference type="AlphaFoldDB" id="A0A5C3PLQ3"/>
<evidence type="ECO:0000313" key="3">
    <source>
        <dbReference type="Proteomes" id="UP000308197"/>
    </source>
</evidence>
<dbReference type="Proteomes" id="UP000308197">
    <property type="component" value="Unassembled WGS sequence"/>
</dbReference>
<sequence>MMEPHKPPTRHFPAIVISQCPVRLRTPATLDAAHAASPLLLPRSPRPSCAAAQQRVSASPSLRVSSRSLSMIRARTGRPFRTPPTDPSGLFYDAFRAPPGPNARSAHAYIYAITIIADQADPPFRYSKSWPRSASSSRHHHREARSSPCVLAACSWSLCMHPGIRRIRTRRSCSLHNHSRVGLLFTFCSSMSS</sequence>
<proteinExistence type="predicted"/>